<dbReference type="SUPFAM" id="SSF51306">
    <property type="entry name" value="LexA/Signal peptidase"/>
    <property type="match status" value="1"/>
</dbReference>
<evidence type="ECO:0000313" key="5">
    <source>
        <dbReference type="EMBL" id="KRV47154.1"/>
    </source>
</evidence>
<evidence type="ECO:0000313" key="6">
    <source>
        <dbReference type="Proteomes" id="UP000050867"/>
    </source>
</evidence>
<evidence type="ECO:0000256" key="1">
    <source>
        <dbReference type="ARBA" id="ARBA00004308"/>
    </source>
</evidence>
<feature type="domain" description="Peptidase S24/S26A/S26B/S26C" evidence="4">
    <location>
        <begin position="6"/>
        <end position="83"/>
    </location>
</feature>
<dbReference type="Gene3D" id="2.10.109.10">
    <property type="entry name" value="Umud Fragment, subunit A"/>
    <property type="match status" value="1"/>
</dbReference>
<dbReference type="CDD" id="cd06530">
    <property type="entry name" value="S26_SPase_I"/>
    <property type="match status" value="1"/>
</dbReference>
<dbReference type="InterPro" id="IPR014124">
    <property type="entry name" value="Pept_S26A_Sod_Ni_maturase"/>
</dbReference>
<dbReference type="OrthoDB" id="1467636at2"/>
<protein>
    <submittedName>
        <fullName evidence="5">Signal peptidase</fullName>
    </submittedName>
</protein>
<organism evidence="5 6">
    <name type="scientific">Wenjunlia vitaminophila</name>
    <name type="common">Streptomyces vitaminophilus</name>
    <dbReference type="NCBI Taxonomy" id="76728"/>
    <lineage>
        <taxon>Bacteria</taxon>
        <taxon>Bacillati</taxon>
        <taxon>Actinomycetota</taxon>
        <taxon>Actinomycetes</taxon>
        <taxon>Kitasatosporales</taxon>
        <taxon>Streptomycetaceae</taxon>
        <taxon>Wenjunlia</taxon>
    </lineage>
</organism>
<dbReference type="GO" id="GO:0004252">
    <property type="term" value="F:serine-type endopeptidase activity"/>
    <property type="evidence" value="ECO:0007669"/>
    <property type="project" value="InterPro"/>
</dbReference>
<dbReference type="GO" id="GO:0006465">
    <property type="term" value="P:signal peptide processing"/>
    <property type="evidence" value="ECO:0007669"/>
    <property type="project" value="InterPro"/>
</dbReference>
<gene>
    <name evidence="5" type="ORF">AQ490_10475</name>
</gene>
<dbReference type="GO" id="GO:0012505">
    <property type="term" value="C:endomembrane system"/>
    <property type="evidence" value="ECO:0007669"/>
    <property type="project" value="UniProtKB-SubCell"/>
</dbReference>
<sequence>MRTEDATLAAAPPFGWAVVQGPSMVPTLRDGDRLLVRYSSPVRPGDVVVARHPFQQDLIMVKRAAQRRDGGWWLLGDNPYVPNDSREFGMVPDDLVLGRVLARYRPRNSYSSTVGWLFGAVRPVRLRLSAVVDRSFSRRLRAR</sequence>
<keyword evidence="3" id="KW-0472">Membrane</keyword>
<dbReference type="InterPro" id="IPR019533">
    <property type="entry name" value="Peptidase_S26"/>
</dbReference>
<reference evidence="5 6" key="1">
    <citation type="submission" date="2015-10" db="EMBL/GenBank/DDBJ databases">
        <title>Draft genome sequence of pyrrolomycin-producing Streptomyces vitaminophilus.</title>
        <authorList>
            <person name="Graham D.E."/>
            <person name="Mahan K.M."/>
            <person name="Klingeman D.M."/>
            <person name="Hettich R.L."/>
            <person name="Parry R.J."/>
        </authorList>
    </citation>
    <scope>NUCLEOTIDE SEQUENCE [LARGE SCALE GENOMIC DNA]</scope>
    <source>
        <strain evidence="5 6">ATCC 31673</strain>
    </source>
</reference>
<dbReference type="PANTHER" id="PTHR12383">
    <property type="entry name" value="PROTEASE FAMILY S26 MITOCHONDRIAL INNER MEMBRANE PROTEASE-RELATED"/>
    <property type="match status" value="1"/>
</dbReference>
<evidence type="ECO:0000259" key="4">
    <source>
        <dbReference type="Pfam" id="PF00717"/>
    </source>
</evidence>
<dbReference type="InterPro" id="IPR052064">
    <property type="entry name" value="Mito_IMP1_subunit"/>
</dbReference>
<evidence type="ECO:0000256" key="2">
    <source>
        <dbReference type="ARBA" id="ARBA00022801"/>
    </source>
</evidence>
<keyword evidence="6" id="KW-1185">Reference proteome</keyword>
<name>A0A0T6LMQ1_WENVI</name>
<dbReference type="eggNOG" id="COG0681">
    <property type="taxonomic scope" value="Bacteria"/>
</dbReference>
<comment type="caution">
    <text evidence="5">The sequence shown here is derived from an EMBL/GenBank/DDBJ whole genome shotgun (WGS) entry which is preliminary data.</text>
</comment>
<evidence type="ECO:0000256" key="3">
    <source>
        <dbReference type="ARBA" id="ARBA00023136"/>
    </source>
</evidence>
<dbReference type="InterPro" id="IPR015927">
    <property type="entry name" value="Peptidase_S24_S26A/B/C"/>
</dbReference>
<keyword evidence="2" id="KW-0378">Hydrolase</keyword>
<dbReference type="STRING" id="76728.AQ490_10475"/>
<dbReference type="PANTHER" id="PTHR12383:SF16">
    <property type="entry name" value="MITOCHONDRIAL INNER MEMBRANE PROTEASE SUBUNIT 1"/>
    <property type="match status" value="1"/>
</dbReference>
<dbReference type="Pfam" id="PF00717">
    <property type="entry name" value="Peptidase_S24"/>
    <property type="match status" value="1"/>
</dbReference>
<accession>A0A0T6LMQ1</accession>
<dbReference type="EMBL" id="LLZU01000038">
    <property type="protein sequence ID" value="KRV47154.1"/>
    <property type="molecule type" value="Genomic_DNA"/>
</dbReference>
<dbReference type="NCBIfam" id="TIGR02754">
    <property type="entry name" value="sod_Ni_protease"/>
    <property type="match status" value="1"/>
</dbReference>
<dbReference type="Proteomes" id="UP000050867">
    <property type="component" value="Unassembled WGS sequence"/>
</dbReference>
<dbReference type="AlphaFoldDB" id="A0A0T6LMQ1"/>
<proteinExistence type="predicted"/>
<comment type="subcellular location">
    <subcellularLocation>
        <location evidence="1">Endomembrane system</location>
    </subcellularLocation>
</comment>
<dbReference type="InterPro" id="IPR036286">
    <property type="entry name" value="LexA/Signal_pep-like_sf"/>
</dbReference>